<evidence type="ECO:0000259" key="1">
    <source>
        <dbReference type="Pfam" id="PF13191"/>
    </source>
</evidence>
<feature type="domain" description="Orc1-like AAA ATPase" evidence="1">
    <location>
        <begin position="34"/>
        <end position="219"/>
    </location>
</feature>
<protein>
    <recommendedName>
        <fullName evidence="1">Orc1-like AAA ATPase domain-containing protein</fullName>
    </recommendedName>
</protein>
<dbReference type="PANTHER" id="PTHR43642">
    <property type="entry name" value="HYBRID SIGNAL TRANSDUCTION HISTIDINE KINASE G"/>
    <property type="match status" value="1"/>
</dbReference>
<sequence length="1112" mass="124649">MKRGTGISTQRLNTLSTGSIYSDDKAPEWNLKRIYGREKESKIIQNCVDKGSNGVIILKGCSGSGKSFFVDGQHFEEDGWIYATGKHDMRRKQEPYSALIDALDGLVAKWMANNSAAQLCRMNSFNNLLVDDMEFLETIVPKMFREVKAECYKSRPKGLQTTSSQFGTEATVDSKTINAAFWRIMSFLSESKPIIFFLDDLQWADQASLDAIQALSTTGNIEGFWLILSYRDEEVSEGDPVSTCLDFIKEENECVETIHITNLDEENVNNIVCSLLEQDPEQTSELSKVIHNKTAGNPFFVIQFMKMLRHESFLNYNAMILQWEWGDVGKMEQIVHVSDNVADIIAASMSKLTESSLFALQMASCLGKVVPMQVLIEFIGTCVVEEASNDEELAICGALVGIQLQGLKDVFDEAVKFGILVRLEDDETYVWAHDKLQFVAYSMIRRKNLNKVHKSLGMILRNMYESNPENCWALYMAADQLNRLTNVCDDNLNADIALSSLQASKISISKSAFFPALDMLRSAAEHLTAIADPWKTNYQLSLEVLSSLAEMAMRFGSHKEAINAAIQVDRNAKILEDRSRAQFIFILHKLEGGNRDYKGAVESIKSILLDYGVKFPTKIMPGQLILEYRKLRTRLGGAGEAFLNLRHLNDAHPKDRRTKIIIILLARLIEYLDHGEKTTDLQSYAAMRILNISSKEGTCAATALGVACFGSNMIQDGREYDAREFGELAIKLVDSFPSKVGSCHALVHSWVAYGVLSQAVPFHDLLDPLLDLNRISLRGGGISEGAMAWIGYAYTYMCVGLPLHPLDLDLLSFSKNARQFRLPATFKVLFPIIRQAIQNLQELKSNPTLLKGDAFDQEKELKNFKDLGHKMTLRDINSFRLMLACIYQDWKIAEELVVALEPYLHGDKLFIRGHILLVYMGYACIVLSRRANMITRLHHRQLGRKIIKTFKDQLKNGSPNALPVVMMLEAIESPSKERFDEAIRVTARLGMVQHAAVVYENAGLFFTEQGNEGLAEYYFSEASKLYTDWGATGKTKDMIEKHNFLGSSSLNRNQSNGFIKGRTRFSPETMLSMQEIKIGPGSSERISDITGGISKGSNLSSSVASTLFSTSK</sequence>
<evidence type="ECO:0000313" key="2">
    <source>
        <dbReference type="EMBL" id="VEU38495.1"/>
    </source>
</evidence>
<dbReference type="EMBL" id="CAACVS010000170">
    <property type="protein sequence ID" value="VEU38495.1"/>
    <property type="molecule type" value="Genomic_DNA"/>
</dbReference>
<proteinExistence type="predicted"/>
<dbReference type="InterPro" id="IPR041664">
    <property type="entry name" value="AAA_16"/>
</dbReference>
<evidence type="ECO:0000313" key="3">
    <source>
        <dbReference type="Proteomes" id="UP000291116"/>
    </source>
</evidence>
<dbReference type="PANTHER" id="PTHR43642:SF1">
    <property type="entry name" value="HYBRID SIGNAL TRANSDUCTION HISTIDINE KINASE G"/>
    <property type="match status" value="1"/>
</dbReference>
<accession>A0A448Z8W0</accession>
<dbReference type="SUPFAM" id="SSF52540">
    <property type="entry name" value="P-loop containing nucleoside triphosphate hydrolases"/>
    <property type="match status" value="1"/>
</dbReference>
<dbReference type="AlphaFoldDB" id="A0A448Z8W0"/>
<dbReference type="OrthoDB" id="41113at2759"/>
<dbReference type="Gene3D" id="3.40.50.300">
    <property type="entry name" value="P-loop containing nucleotide triphosphate hydrolases"/>
    <property type="match status" value="1"/>
</dbReference>
<name>A0A448Z8W0_9STRA</name>
<keyword evidence="3" id="KW-1185">Reference proteome</keyword>
<organism evidence="2 3">
    <name type="scientific">Pseudo-nitzschia multistriata</name>
    <dbReference type="NCBI Taxonomy" id="183589"/>
    <lineage>
        <taxon>Eukaryota</taxon>
        <taxon>Sar</taxon>
        <taxon>Stramenopiles</taxon>
        <taxon>Ochrophyta</taxon>
        <taxon>Bacillariophyta</taxon>
        <taxon>Bacillariophyceae</taxon>
        <taxon>Bacillariophycidae</taxon>
        <taxon>Bacillariales</taxon>
        <taxon>Bacillariaceae</taxon>
        <taxon>Pseudo-nitzschia</taxon>
    </lineage>
</organism>
<gene>
    <name evidence="2" type="ORF">PSNMU_V1.4_AUG-EV-PASAV3_0053390</name>
</gene>
<dbReference type="InterPro" id="IPR053159">
    <property type="entry name" value="Hybrid_Histidine_Kinase"/>
</dbReference>
<dbReference type="Proteomes" id="UP000291116">
    <property type="component" value="Unassembled WGS sequence"/>
</dbReference>
<dbReference type="InterPro" id="IPR027417">
    <property type="entry name" value="P-loop_NTPase"/>
</dbReference>
<dbReference type="Pfam" id="PF13191">
    <property type="entry name" value="AAA_16"/>
    <property type="match status" value="1"/>
</dbReference>
<reference evidence="2 3" key="1">
    <citation type="submission" date="2019-01" db="EMBL/GenBank/DDBJ databases">
        <authorList>
            <person name="Ferrante I. M."/>
        </authorList>
    </citation>
    <scope>NUCLEOTIDE SEQUENCE [LARGE SCALE GENOMIC DNA]</scope>
    <source>
        <strain evidence="2 3">B856</strain>
    </source>
</reference>